<dbReference type="EMBL" id="LR786401">
    <property type="protein sequence ID" value="CAB3260725.1"/>
    <property type="molecule type" value="mRNA"/>
</dbReference>
<dbReference type="InterPro" id="IPR029711">
    <property type="entry name" value="Haus7-like"/>
</dbReference>
<dbReference type="AlphaFoldDB" id="A0A6F9DH34"/>
<dbReference type="PANTHER" id="PTHR14352">
    <property type="entry name" value="HAUS AUGMIN-LIKE COMPLEX SUBUNIT 7"/>
    <property type="match status" value="1"/>
</dbReference>
<accession>A0A6F9DH34</accession>
<evidence type="ECO:0000313" key="1">
    <source>
        <dbReference type="EMBL" id="CAB3260725.1"/>
    </source>
</evidence>
<organism evidence="1">
    <name type="scientific">Phallusia mammillata</name>
    <dbReference type="NCBI Taxonomy" id="59560"/>
    <lineage>
        <taxon>Eukaryota</taxon>
        <taxon>Metazoa</taxon>
        <taxon>Chordata</taxon>
        <taxon>Tunicata</taxon>
        <taxon>Ascidiacea</taxon>
        <taxon>Phlebobranchia</taxon>
        <taxon>Ascidiidae</taxon>
        <taxon>Phallusia</taxon>
    </lineage>
</organism>
<dbReference type="PANTHER" id="PTHR14352:SF2">
    <property type="entry name" value="HAUS AUGMIN-LIKE COMPLEX SUBUNIT 7"/>
    <property type="match status" value="1"/>
</dbReference>
<dbReference type="GO" id="GO:0070652">
    <property type="term" value="C:HAUS complex"/>
    <property type="evidence" value="ECO:0007669"/>
    <property type="project" value="TreeGrafter"/>
</dbReference>
<protein>
    <submittedName>
        <fullName evidence="1">Uncharacterized protein LOC100175780</fullName>
    </submittedName>
</protein>
<proteinExistence type="evidence at transcript level"/>
<gene>
    <name evidence="1" type="primary">LOC100175780</name>
</gene>
<dbReference type="GO" id="GO:0051011">
    <property type="term" value="F:microtubule minus-end binding"/>
    <property type="evidence" value="ECO:0007669"/>
    <property type="project" value="TreeGrafter"/>
</dbReference>
<sequence>MEPHTHREMIPHDTAVEFLNCFEMIGCPYTADIDPTYLSELLLHPSPYRMRLLTWVFSSIDPEFEKQIESYSQKHGNYSANLQVEGMVPLLTSLASLLFLCSSDDFELTKGTASSPKQIVFWENLLVIAKSSDKACSNMGLPEPNVIHSTMEKLLKTCNVSSAFAEPTVLLPPAIIKEVHMSQKLLPQSKTMRVSPEDISSHLMELKKEFAGYEEKLSQLESEFPNSAIKSDDPSRLNKLTCSLNLMVGDLDQLETTFNETFDNNMRPFCTRTAPTFGHLGPTIQSTDRQLSNYIKMVENLKQIKKFHDNVSTCTKGESKGKFWFKLCCNSCKIET</sequence>
<dbReference type="GO" id="GO:0031023">
    <property type="term" value="P:microtubule organizing center organization"/>
    <property type="evidence" value="ECO:0007669"/>
    <property type="project" value="TreeGrafter"/>
</dbReference>
<reference evidence="1" key="1">
    <citation type="submission" date="2020-04" db="EMBL/GenBank/DDBJ databases">
        <authorList>
            <person name="Neveu A P."/>
        </authorList>
    </citation>
    <scope>NUCLEOTIDE SEQUENCE</scope>
    <source>
        <tissue evidence="1">Whole embryo</tissue>
    </source>
</reference>
<name>A0A6F9DH34_9ASCI</name>
<dbReference type="GO" id="GO:0051225">
    <property type="term" value="P:spindle assembly"/>
    <property type="evidence" value="ECO:0007669"/>
    <property type="project" value="TreeGrafter"/>
</dbReference>